<sequence length="114" mass="13091">MKDDIPYHLHIRECIARIQRFTEEGKRAVFADTMIQDAVIRNLQVLAESTQRIAESTKMSHPEVPWHEIAGFRNVVAHGSLGIDLKQIWLIMEQNLEELQGQVETKLRSVDSPS</sequence>
<evidence type="ECO:0000256" key="5">
    <source>
        <dbReference type="ARBA" id="ARBA00022801"/>
    </source>
</evidence>
<keyword evidence="4" id="KW-0547">Nucleotide-binding</keyword>
<reference evidence="6" key="1">
    <citation type="journal article" date="2014" name="Genome Biol. Evol.">
        <title>Pangenome evidence for extensive interdomain horizontal transfer affecting lineage core and shell genes in uncultured planktonic thaumarchaeota and euryarchaeota.</title>
        <authorList>
            <person name="Deschamps P."/>
            <person name="Zivanovic Y."/>
            <person name="Moreira D."/>
            <person name="Rodriguez-Valera F."/>
            <person name="Lopez-Garcia P."/>
        </authorList>
    </citation>
    <scope>NUCLEOTIDE SEQUENCE</scope>
</reference>
<evidence type="ECO:0000256" key="1">
    <source>
        <dbReference type="ARBA" id="ARBA00022553"/>
    </source>
</evidence>
<name>A0A075GKE4_9EURY</name>
<dbReference type="GO" id="GO:0110001">
    <property type="term" value="C:toxin-antitoxin complex"/>
    <property type="evidence" value="ECO:0007669"/>
    <property type="project" value="InterPro"/>
</dbReference>
<evidence type="ECO:0000256" key="3">
    <source>
        <dbReference type="ARBA" id="ARBA00022722"/>
    </source>
</evidence>
<keyword evidence="1" id="KW-0597">Phosphoprotein</keyword>
<evidence type="ECO:0008006" key="7">
    <source>
        <dbReference type="Google" id="ProtNLM"/>
    </source>
</evidence>
<dbReference type="Pfam" id="PF01934">
    <property type="entry name" value="HepT-like"/>
    <property type="match status" value="1"/>
</dbReference>
<dbReference type="InterPro" id="IPR051813">
    <property type="entry name" value="HepT_RNase_toxin"/>
</dbReference>
<dbReference type="InterPro" id="IPR008201">
    <property type="entry name" value="HepT-like"/>
</dbReference>
<keyword evidence="2" id="KW-1277">Toxin-antitoxin system</keyword>
<keyword evidence="5" id="KW-0378">Hydrolase</keyword>
<keyword evidence="3" id="KW-0540">Nuclease</keyword>
<dbReference type="GO" id="GO:0004540">
    <property type="term" value="F:RNA nuclease activity"/>
    <property type="evidence" value="ECO:0007669"/>
    <property type="project" value="InterPro"/>
</dbReference>
<proteinExistence type="predicted"/>
<dbReference type="PANTHER" id="PTHR34139">
    <property type="entry name" value="UPF0331 PROTEIN MJ0127"/>
    <property type="match status" value="1"/>
</dbReference>
<dbReference type="GO" id="GO:0016787">
    <property type="term" value="F:hydrolase activity"/>
    <property type="evidence" value="ECO:0007669"/>
    <property type="project" value="UniProtKB-KW"/>
</dbReference>
<dbReference type="AlphaFoldDB" id="A0A075GKE4"/>
<protein>
    <recommendedName>
        <fullName evidence="7">DUF86 domain-containing protein</fullName>
    </recommendedName>
</protein>
<dbReference type="PANTHER" id="PTHR34139:SF1">
    <property type="entry name" value="RNASE MJ1380-RELATED"/>
    <property type="match status" value="1"/>
</dbReference>
<organism evidence="6">
    <name type="scientific">uncultured marine group II/III euryarchaeote KM3_153_G11</name>
    <dbReference type="NCBI Taxonomy" id="1457896"/>
    <lineage>
        <taxon>Archaea</taxon>
        <taxon>Methanobacteriati</taxon>
        <taxon>Methanobacteriota</taxon>
        <taxon>environmental samples</taxon>
    </lineage>
</organism>
<evidence type="ECO:0000313" key="6">
    <source>
        <dbReference type="EMBL" id="AIF02133.1"/>
    </source>
</evidence>
<evidence type="ECO:0000256" key="4">
    <source>
        <dbReference type="ARBA" id="ARBA00022741"/>
    </source>
</evidence>
<evidence type="ECO:0000256" key="2">
    <source>
        <dbReference type="ARBA" id="ARBA00022649"/>
    </source>
</evidence>
<dbReference type="GO" id="GO:0000166">
    <property type="term" value="F:nucleotide binding"/>
    <property type="evidence" value="ECO:0007669"/>
    <property type="project" value="UniProtKB-KW"/>
</dbReference>
<dbReference type="EMBL" id="KF900641">
    <property type="protein sequence ID" value="AIF02133.1"/>
    <property type="molecule type" value="Genomic_DNA"/>
</dbReference>
<accession>A0A075GKE4</accession>